<keyword evidence="3" id="KW-1185">Reference proteome</keyword>
<proteinExistence type="predicted"/>
<feature type="region of interest" description="Disordered" evidence="1">
    <location>
        <begin position="1"/>
        <end position="46"/>
    </location>
</feature>
<evidence type="ECO:0000313" key="3">
    <source>
        <dbReference type="Proteomes" id="UP001215598"/>
    </source>
</evidence>
<reference evidence="2" key="1">
    <citation type="submission" date="2023-03" db="EMBL/GenBank/DDBJ databases">
        <title>Massive genome expansion in bonnet fungi (Mycena s.s.) driven by repeated elements and novel gene families across ecological guilds.</title>
        <authorList>
            <consortium name="Lawrence Berkeley National Laboratory"/>
            <person name="Harder C.B."/>
            <person name="Miyauchi S."/>
            <person name="Viragh M."/>
            <person name="Kuo A."/>
            <person name="Thoen E."/>
            <person name="Andreopoulos B."/>
            <person name="Lu D."/>
            <person name="Skrede I."/>
            <person name="Drula E."/>
            <person name="Henrissat B."/>
            <person name="Morin E."/>
            <person name="Kohler A."/>
            <person name="Barry K."/>
            <person name="LaButti K."/>
            <person name="Morin E."/>
            <person name="Salamov A."/>
            <person name="Lipzen A."/>
            <person name="Mereny Z."/>
            <person name="Hegedus B."/>
            <person name="Baldrian P."/>
            <person name="Stursova M."/>
            <person name="Weitz H."/>
            <person name="Taylor A."/>
            <person name="Grigoriev I.V."/>
            <person name="Nagy L.G."/>
            <person name="Martin F."/>
            <person name="Kauserud H."/>
        </authorList>
    </citation>
    <scope>NUCLEOTIDE SEQUENCE</scope>
    <source>
        <strain evidence="2">CBHHK182m</strain>
    </source>
</reference>
<sequence length="285" mass="31624">MSQGDPISFLRTNCPRDAANLSPQALKPEGCGRQPVKSKEDPTSRADEFTKYVPQNPPLMQAYIRTSSSNVVQASDPPQFHPVPFFYAPSMRSGSAHCRPHIAAFNQATNQTWQQLARFDSQHPNDKEITVFFLAHNTIWDDFNCVKNQRRACRAWYIPISLCCSRFIRVRKYIFRKNSTVEKVERGARCTPADITAVEISGKIKTLGAKSLACDMRLTLRSTSLPSALYSQAGNRTCHLLTSLADQHHSEYIERGARSTPADSARAPGTAAGIPGSTPGVRISR</sequence>
<evidence type="ECO:0000256" key="1">
    <source>
        <dbReference type="SAM" id="MobiDB-lite"/>
    </source>
</evidence>
<protein>
    <submittedName>
        <fullName evidence="2">Uncharacterized protein</fullName>
    </submittedName>
</protein>
<dbReference type="AlphaFoldDB" id="A0AAD7MH41"/>
<gene>
    <name evidence="2" type="ORF">B0H16DRAFT_1476261</name>
</gene>
<organism evidence="2 3">
    <name type="scientific">Mycena metata</name>
    <dbReference type="NCBI Taxonomy" id="1033252"/>
    <lineage>
        <taxon>Eukaryota</taxon>
        <taxon>Fungi</taxon>
        <taxon>Dikarya</taxon>
        <taxon>Basidiomycota</taxon>
        <taxon>Agaricomycotina</taxon>
        <taxon>Agaricomycetes</taxon>
        <taxon>Agaricomycetidae</taxon>
        <taxon>Agaricales</taxon>
        <taxon>Marasmiineae</taxon>
        <taxon>Mycenaceae</taxon>
        <taxon>Mycena</taxon>
    </lineage>
</organism>
<name>A0AAD7MH41_9AGAR</name>
<feature type="compositionally biased region" description="Basic and acidic residues" evidence="1">
    <location>
        <begin position="37"/>
        <end position="46"/>
    </location>
</feature>
<feature type="region of interest" description="Disordered" evidence="1">
    <location>
        <begin position="255"/>
        <end position="285"/>
    </location>
</feature>
<dbReference type="Proteomes" id="UP001215598">
    <property type="component" value="Unassembled WGS sequence"/>
</dbReference>
<evidence type="ECO:0000313" key="2">
    <source>
        <dbReference type="EMBL" id="KAJ7717132.1"/>
    </source>
</evidence>
<accession>A0AAD7MH41</accession>
<comment type="caution">
    <text evidence="2">The sequence shown here is derived from an EMBL/GenBank/DDBJ whole genome shotgun (WGS) entry which is preliminary data.</text>
</comment>
<dbReference type="EMBL" id="JARKIB010000281">
    <property type="protein sequence ID" value="KAJ7717132.1"/>
    <property type="molecule type" value="Genomic_DNA"/>
</dbReference>